<dbReference type="InterPro" id="IPR002146">
    <property type="entry name" value="ATP_synth_b/b'su_bac/chlpt"/>
</dbReference>
<comment type="subcellular location">
    <subcellularLocation>
        <location evidence="1 14">Cell membrane</location>
        <topology evidence="1 14">Single-pass membrane protein</topology>
    </subcellularLocation>
</comment>
<evidence type="ECO:0000256" key="7">
    <source>
        <dbReference type="ARBA" id="ARBA00022781"/>
    </source>
</evidence>
<dbReference type="NCBIfam" id="TIGR01144">
    <property type="entry name" value="ATP_synt_b"/>
    <property type="match status" value="1"/>
</dbReference>
<feature type="transmembrane region" description="Helical" evidence="14">
    <location>
        <begin position="47"/>
        <end position="67"/>
    </location>
</feature>
<evidence type="ECO:0000256" key="16">
    <source>
        <dbReference type="SAM" id="Coils"/>
    </source>
</evidence>
<feature type="coiled-coil region" evidence="16">
    <location>
        <begin position="71"/>
        <end position="137"/>
    </location>
</feature>
<keyword evidence="3 14" id="KW-0813">Transport</keyword>
<dbReference type="Pfam" id="PF00430">
    <property type="entry name" value="ATP-synt_B"/>
    <property type="match status" value="1"/>
</dbReference>
<comment type="caution">
    <text evidence="18">The sequence shown here is derived from an EMBL/GenBank/DDBJ whole genome shotgun (WGS) entry which is preliminary data.</text>
</comment>
<evidence type="ECO:0000256" key="13">
    <source>
        <dbReference type="ARBA" id="ARBA00025830"/>
    </source>
</evidence>
<comment type="function">
    <text evidence="14">Component of the F(0) channel, it forms part of the peripheral stalk, linking F(1) to F(0).</text>
</comment>
<evidence type="ECO:0000256" key="1">
    <source>
        <dbReference type="ARBA" id="ARBA00004162"/>
    </source>
</evidence>
<dbReference type="EMBL" id="JACSNQ010000005">
    <property type="protein sequence ID" value="MBM6774698.1"/>
    <property type="molecule type" value="Genomic_DNA"/>
</dbReference>
<evidence type="ECO:0000256" key="9">
    <source>
        <dbReference type="ARBA" id="ARBA00023065"/>
    </source>
</evidence>
<dbReference type="RefSeq" id="WP_204793047.1">
    <property type="nucleotide sequence ID" value="NZ_JACSNQ010000005.1"/>
</dbReference>
<accession>A0ABS2F2A2</accession>
<evidence type="ECO:0000256" key="3">
    <source>
        <dbReference type="ARBA" id="ARBA00022448"/>
    </source>
</evidence>
<evidence type="ECO:0000256" key="2">
    <source>
        <dbReference type="ARBA" id="ARBA00005513"/>
    </source>
</evidence>
<comment type="subunit">
    <text evidence="13 14">F-type ATPases have 2 components, F(1) - the catalytic core - and F(0) - the membrane proton channel. F(1) has five subunits: alpha(3), beta(3), gamma(1), delta(1), epsilon(1). F(0) has three main subunits: a(1), b(2) and c(10-14). The alpha and beta chains form an alternating ring which encloses part of the gamma chain. F(1) is attached to F(0) by a central stalk formed by the gamma and epsilon chains, while a peripheral stalk is formed by the delta and b chains.</text>
</comment>
<evidence type="ECO:0000313" key="19">
    <source>
        <dbReference type="Proteomes" id="UP000712527"/>
    </source>
</evidence>
<keyword evidence="4 14" id="KW-1003">Cell membrane</keyword>
<keyword evidence="5 14" id="KW-0138">CF(0)</keyword>
<dbReference type="InterPro" id="IPR050059">
    <property type="entry name" value="ATP_synthase_B_chain"/>
</dbReference>
<dbReference type="InterPro" id="IPR028987">
    <property type="entry name" value="ATP_synth_B-like_membr_sf"/>
</dbReference>
<keyword evidence="19" id="KW-1185">Reference proteome</keyword>
<reference evidence="18 19" key="1">
    <citation type="journal article" date="2021" name="Sci. Rep.">
        <title>The distribution of antibiotic resistance genes in chicken gut microbiota commensals.</title>
        <authorList>
            <person name="Juricova H."/>
            <person name="Matiasovicova J."/>
            <person name="Kubasova T."/>
            <person name="Cejkova D."/>
            <person name="Rychlik I."/>
        </authorList>
    </citation>
    <scope>NUCLEOTIDE SEQUENCE [LARGE SCALE GENOMIC DNA]</scope>
    <source>
        <strain evidence="18 19">An794</strain>
    </source>
</reference>
<evidence type="ECO:0000256" key="11">
    <source>
        <dbReference type="ARBA" id="ARBA00023310"/>
    </source>
</evidence>
<dbReference type="SUPFAM" id="SSF81573">
    <property type="entry name" value="F1F0 ATP synthase subunit B, membrane domain"/>
    <property type="match status" value="1"/>
</dbReference>
<comment type="function">
    <text evidence="12 14">F(1)F(0) ATP synthase produces ATP from ADP in the presence of a proton or sodium gradient. F-type ATPases consist of two structural domains, F(1) containing the extramembraneous catalytic core and F(0) containing the membrane proton channel, linked together by a central stalk and a peripheral stalk. During catalysis, ATP synthesis in the catalytic domain of F(1) is coupled via a rotary mechanism of the central stalk subunits to proton translocation.</text>
</comment>
<dbReference type="PANTHER" id="PTHR33445:SF1">
    <property type="entry name" value="ATP SYNTHASE SUBUNIT B"/>
    <property type="match status" value="1"/>
</dbReference>
<evidence type="ECO:0000256" key="4">
    <source>
        <dbReference type="ARBA" id="ARBA00022475"/>
    </source>
</evidence>
<feature type="chain" id="PRO_5047052756" description="ATP synthase subunit b" evidence="17">
    <location>
        <begin position="32"/>
        <end position="205"/>
    </location>
</feature>
<dbReference type="Proteomes" id="UP000712527">
    <property type="component" value="Unassembled WGS sequence"/>
</dbReference>
<evidence type="ECO:0000256" key="17">
    <source>
        <dbReference type="SAM" id="SignalP"/>
    </source>
</evidence>
<keyword evidence="17" id="KW-0732">Signal</keyword>
<dbReference type="PANTHER" id="PTHR33445">
    <property type="entry name" value="ATP SYNTHASE SUBUNIT B', CHLOROPLASTIC"/>
    <property type="match status" value="1"/>
</dbReference>
<dbReference type="Gene3D" id="1.20.5.620">
    <property type="entry name" value="F1F0 ATP synthase subunit B, membrane domain"/>
    <property type="match status" value="1"/>
</dbReference>
<evidence type="ECO:0000313" key="18">
    <source>
        <dbReference type="EMBL" id="MBM6774698.1"/>
    </source>
</evidence>
<sequence>MKKTSRRLAAGLGAFGVAAASVCSLPTVALAEESAVGADILLPKPAEFIPALIAFLIIWAVLAKLVWPQVLSMMEKRQAKIQDDLDAAERSKLEAAQEAKSYEGKILEAHHEAEAIVAKAKKEAEEVRSEVLAKAQREAADIIAKAHGAVDSERHKAMIELSSSVVDLSVEIASKIIGNDLSEEEQRKLAEKYLAEVGAPDVDDK</sequence>
<organism evidence="18 19">
    <name type="scientific">Olsenella profusa</name>
    <dbReference type="NCBI Taxonomy" id="138595"/>
    <lineage>
        <taxon>Bacteria</taxon>
        <taxon>Bacillati</taxon>
        <taxon>Actinomycetota</taxon>
        <taxon>Coriobacteriia</taxon>
        <taxon>Coriobacteriales</taxon>
        <taxon>Atopobiaceae</taxon>
        <taxon>Olsenella</taxon>
    </lineage>
</organism>
<gene>
    <name evidence="14 18" type="primary">atpF</name>
    <name evidence="18" type="ORF">H9X80_03940</name>
</gene>
<keyword evidence="7 14" id="KW-0375">Hydrogen ion transport</keyword>
<name>A0ABS2F2A2_9ACTN</name>
<proteinExistence type="inferred from homology"/>
<protein>
    <recommendedName>
        <fullName evidence="14">ATP synthase subunit b</fullName>
    </recommendedName>
    <alternativeName>
        <fullName evidence="14">ATP synthase F(0) sector subunit b</fullName>
    </alternativeName>
    <alternativeName>
        <fullName evidence="14">ATPase subunit I</fullName>
    </alternativeName>
    <alternativeName>
        <fullName evidence="14">F-type ATPase subunit b</fullName>
        <shortName evidence="14">F-ATPase subunit b</shortName>
    </alternativeName>
</protein>
<evidence type="ECO:0000256" key="5">
    <source>
        <dbReference type="ARBA" id="ARBA00022547"/>
    </source>
</evidence>
<keyword evidence="10 14" id="KW-0472">Membrane</keyword>
<dbReference type="HAMAP" id="MF_01398">
    <property type="entry name" value="ATP_synth_b_bprime"/>
    <property type="match status" value="1"/>
</dbReference>
<evidence type="ECO:0000256" key="6">
    <source>
        <dbReference type="ARBA" id="ARBA00022692"/>
    </source>
</evidence>
<keyword evidence="16" id="KW-0175">Coiled coil</keyword>
<keyword evidence="8 14" id="KW-1133">Transmembrane helix</keyword>
<keyword evidence="9 14" id="KW-0406">Ion transport</keyword>
<dbReference type="CDD" id="cd06503">
    <property type="entry name" value="ATP-synt_Fo_b"/>
    <property type="match status" value="1"/>
</dbReference>
<evidence type="ECO:0000256" key="10">
    <source>
        <dbReference type="ARBA" id="ARBA00023136"/>
    </source>
</evidence>
<keyword evidence="11 14" id="KW-0066">ATP synthesis</keyword>
<evidence type="ECO:0000256" key="15">
    <source>
        <dbReference type="RuleBase" id="RU003848"/>
    </source>
</evidence>
<dbReference type="InterPro" id="IPR005864">
    <property type="entry name" value="ATP_synth_F0_bsu_bac"/>
</dbReference>
<evidence type="ECO:0000256" key="14">
    <source>
        <dbReference type="HAMAP-Rule" id="MF_01398"/>
    </source>
</evidence>
<keyword evidence="6 14" id="KW-0812">Transmembrane</keyword>
<evidence type="ECO:0000256" key="12">
    <source>
        <dbReference type="ARBA" id="ARBA00025198"/>
    </source>
</evidence>
<feature type="signal peptide" evidence="17">
    <location>
        <begin position="1"/>
        <end position="31"/>
    </location>
</feature>
<evidence type="ECO:0000256" key="8">
    <source>
        <dbReference type="ARBA" id="ARBA00022989"/>
    </source>
</evidence>
<comment type="similarity">
    <text evidence="2 14 15">Belongs to the ATPase B chain family.</text>
</comment>